<gene>
    <name evidence="1" type="ORF">N656DRAFT_773282</name>
</gene>
<accession>A0AAN6TMF7</accession>
<evidence type="ECO:0000313" key="2">
    <source>
        <dbReference type="Proteomes" id="UP001302812"/>
    </source>
</evidence>
<name>A0AAN6TMF7_9PEZI</name>
<reference evidence="1" key="1">
    <citation type="journal article" date="2023" name="Mol. Phylogenet. Evol.">
        <title>Genome-scale phylogeny and comparative genomics of the fungal order Sordariales.</title>
        <authorList>
            <person name="Hensen N."/>
            <person name="Bonometti L."/>
            <person name="Westerberg I."/>
            <person name="Brannstrom I.O."/>
            <person name="Guillou S."/>
            <person name="Cros-Aarteil S."/>
            <person name="Calhoun S."/>
            <person name="Haridas S."/>
            <person name="Kuo A."/>
            <person name="Mondo S."/>
            <person name="Pangilinan J."/>
            <person name="Riley R."/>
            <person name="LaButti K."/>
            <person name="Andreopoulos B."/>
            <person name="Lipzen A."/>
            <person name="Chen C."/>
            <person name="Yan M."/>
            <person name="Daum C."/>
            <person name="Ng V."/>
            <person name="Clum A."/>
            <person name="Steindorff A."/>
            <person name="Ohm R.A."/>
            <person name="Martin F."/>
            <person name="Silar P."/>
            <person name="Natvig D.O."/>
            <person name="Lalanne C."/>
            <person name="Gautier V."/>
            <person name="Ament-Velasquez S.L."/>
            <person name="Kruys A."/>
            <person name="Hutchinson M.I."/>
            <person name="Powell A.J."/>
            <person name="Barry K."/>
            <person name="Miller A.N."/>
            <person name="Grigoriev I.V."/>
            <person name="Debuchy R."/>
            <person name="Gladieux P."/>
            <person name="Hiltunen Thoren M."/>
            <person name="Johannesson H."/>
        </authorList>
    </citation>
    <scope>NUCLEOTIDE SEQUENCE</scope>
    <source>
        <strain evidence="1">CBS 508.74</strain>
    </source>
</reference>
<dbReference type="AlphaFoldDB" id="A0AAN6TMF7"/>
<comment type="caution">
    <text evidence="1">The sequence shown here is derived from an EMBL/GenBank/DDBJ whole genome shotgun (WGS) entry which is preliminary data.</text>
</comment>
<reference evidence="1" key="2">
    <citation type="submission" date="2023-05" db="EMBL/GenBank/DDBJ databases">
        <authorList>
            <consortium name="Lawrence Berkeley National Laboratory"/>
            <person name="Steindorff A."/>
            <person name="Hensen N."/>
            <person name="Bonometti L."/>
            <person name="Westerberg I."/>
            <person name="Brannstrom I.O."/>
            <person name="Guillou S."/>
            <person name="Cros-Aarteil S."/>
            <person name="Calhoun S."/>
            <person name="Haridas S."/>
            <person name="Kuo A."/>
            <person name="Mondo S."/>
            <person name="Pangilinan J."/>
            <person name="Riley R."/>
            <person name="Labutti K."/>
            <person name="Andreopoulos B."/>
            <person name="Lipzen A."/>
            <person name="Chen C."/>
            <person name="Yanf M."/>
            <person name="Daum C."/>
            <person name="Ng V."/>
            <person name="Clum A."/>
            <person name="Ohm R."/>
            <person name="Martin F."/>
            <person name="Silar P."/>
            <person name="Natvig D."/>
            <person name="Lalanne C."/>
            <person name="Gautier V."/>
            <person name="Ament-Velasquez S.L."/>
            <person name="Kruys A."/>
            <person name="Hutchinson M.I."/>
            <person name="Powell A.J."/>
            <person name="Barry K."/>
            <person name="Miller A.N."/>
            <person name="Grigoriev I.V."/>
            <person name="Debuchy R."/>
            <person name="Gladieux P."/>
            <person name="Thoren M.H."/>
            <person name="Johannesson H."/>
        </authorList>
    </citation>
    <scope>NUCLEOTIDE SEQUENCE</scope>
    <source>
        <strain evidence="1">CBS 508.74</strain>
    </source>
</reference>
<organism evidence="1 2">
    <name type="scientific">Canariomyces notabilis</name>
    <dbReference type="NCBI Taxonomy" id="2074819"/>
    <lineage>
        <taxon>Eukaryota</taxon>
        <taxon>Fungi</taxon>
        <taxon>Dikarya</taxon>
        <taxon>Ascomycota</taxon>
        <taxon>Pezizomycotina</taxon>
        <taxon>Sordariomycetes</taxon>
        <taxon>Sordariomycetidae</taxon>
        <taxon>Sordariales</taxon>
        <taxon>Chaetomiaceae</taxon>
        <taxon>Canariomyces</taxon>
    </lineage>
</organism>
<evidence type="ECO:0000313" key="1">
    <source>
        <dbReference type="EMBL" id="KAK4117209.1"/>
    </source>
</evidence>
<dbReference type="EMBL" id="MU853332">
    <property type="protein sequence ID" value="KAK4117209.1"/>
    <property type="molecule type" value="Genomic_DNA"/>
</dbReference>
<keyword evidence="2" id="KW-1185">Reference proteome</keyword>
<sequence length="150" mass="16118">MAVKLRRLFGEIAETTAKQELAWSRRPIPHSMRSPAANGPCRFLQPCDAGSTATDARYARTVLAKLTRHPMKSGAGLSTSPGLSLWPTEPRSYQGSVPPSFRRLHSSGLGLPSRCSVSLPGGVSRPSSLPPMCCLQSTFVAYCCCTDLLP</sequence>
<proteinExistence type="predicted"/>
<protein>
    <submittedName>
        <fullName evidence="1">Uncharacterized protein</fullName>
    </submittedName>
</protein>
<dbReference type="Proteomes" id="UP001302812">
    <property type="component" value="Unassembled WGS sequence"/>
</dbReference>
<dbReference type="GeneID" id="89938155"/>
<dbReference type="RefSeq" id="XP_064674779.1">
    <property type="nucleotide sequence ID" value="XM_064814030.1"/>
</dbReference>